<dbReference type="PROSITE" id="PS51482">
    <property type="entry name" value="DEGV"/>
    <property type="match status" value="1"/>
</dbReference>
<dbReference type="SUPFAM" id="SSF82549">
    <property type="entry name" value="DAK1/DegV-like"/>
    <property type="match status" value="1"/>
</dbReference>
<keyword evidence="4" id="KW-1185">Reference proteome</keyword>
<sequence length="291" mass="32482">MNPYKIITDSNTDLSPELIEQLGVYVIPMTFTMGNKLYRNYPDERDISNKEFYRLLREGQSAKTDQINSVTFQETFEPFLKEGMDLIYLAFSSGLSGTYNGARLTVEELKSKYPGRKILVVDTLAASMGEGLLVYHAAQLQKQGAAIEEVAKWVEENRNRMAHWFTVDDLNHLKRGGRVSGAAALFGTMLGIKPVLHVDDEGHLIPMEKVRGRRQSLDALVKHMAATVENPQDQVVFISHGDCLEDAGYVAQQVREKFQVQDIVINYIGPVIGSHSGPGTVALFFLGKSKN</sequence>
<dbReference type="Gene3D" id="3.40.50.10170">
    <property type="match status" value="1"/>
</dbReference>
<reference evidence="3 4" key="1">
    <citation type="submission" date="2018-06" db="EMBL/GenBank/DDBJ databases">
        <title>Noncontiguous genome sequence of Ruminococcaceae bacterium ASD2818.</title>
        <authorList>
            <person name="Chaplin A.V."/>
            <person name="Sokolova S.R."/>
            <person name="Kochetkova T.O."/>
            <person name="Goltsov A.Y."/>
            <person name="Trofimov D.Y."/>
            <person name="Efimov B.A."/>
        </authorList>
    </citation>
    <scope>NUCLEOTIDE SEQUENCE [LARGE SCALE GENOMIC DNA]</scope>
    <source>
        <strain evidence="3 4">ASD2818</strain>
    </source>
</reference>
<dbReference type="PANTHER" id="PTHR33434">
    <property type="entry name" value="DEGV DOMAIN-CONTAINING PROTEIN DR_1986-RELATED"/>
    <property type="match status" value="1"/>
</dbReference>
<dbReference type="InterPro" id="IPR043168">
    <property type="entry name" value="DegV_C"/>
</dbReference>
<protein>
    <submittedName>
        <fullName evidence="3">Fatty acid-binding protein DegV</fullName>
    </submittedName>
</protein>
<evidence type="ECO:0000313" key="4">
    <source>
        <dbReference type="Proteomes" id="UP000249377"/>
    </source>
</evidence>
<comment type="function">
    <text evidence="1">May bind long-chain fatty acids, such as palmitate, and may play a role in lipid transport or fatty acid metabolism.</text>
</comment>
<name>A0A328UA30_9FIRM</name>
<dbReference type="Gene3D" id="3.30.1180.10">
    <property type="match status" value="1"/>
</dbReference>
<gene>
    <name evidence="3" type="ORF">DPQ25_10055</name>
</gene>
<dbReference type="GO" id="GO:0008289">
    <property type="term" value="F:lipid binding"/>
    <property type="evidence" value="ECO:0007669"/>
    <property type="project" value="UniProtKB-KW"/>
</dbReference>
<dbReference type="Pfam" id="PF02645">
    <property type="entry name" value="DegV"/>
    <property type="match status" value="1"/>
</dbReference>
<evidence type="ECO:0000256" key="2">
    <source>
        <dbReference type="ARBA" id="ARBA00023121"/>
    </source>
</evidence>
<dbReference type="InterPro" id="IPR003797">
    <property type="entry name" value="DegV"/>
</dbReference>
<comment type="caution">
    <text evidence="3">The sequence shown here is derived from an EMBL/GenBank/DDBJ whole genome shotgun (WGS) entry which is preliminary data.</text>
</comment>
<organism evidence="3 4">
    <name type="scientific">Hydrogeniiclostridium mannosilyticum</name>
    <dbReference type="NCBI Taxonomy" id="2764322"/>
    <lineage>
        <taxon>Bacteria</taxon>
        <taxon>Bacillati</taxon>
        <taxon>Bacillota</taxon>
        <taxon>Clostridia</taxon>
        <taxon>Eubacteriales</taxon>
        <taxon>Acutalibacteraceae</taxon>
        <taxon>Hydrogeniiclostridium</taxon>
    </lineage>
</organism>
<proteinExistence type="predicted"/>
<dbReference type="Proteomes" id="UP000249377">
    <property type="component" value="Unassembled WGS sequence"/>
</dbReference>
<dbReference type="InterPro" id="IPR050270">
    <property type="entry name" value="DegV_domain_contain"/>
</dbReference>
<accession>A0A328UA30</accession>
<keyword evidence="2" id="KW-0446">Lipid-binding</keyword>
<evidence type="ECO:0000313" key="3">
    <source>
        <dbReference type="EMBL" id="RAQ28333.1"/>
    </source>
</evidence>
<dbReference type="NCBIfam" id="TIGR00762">
    <property type="entry name" value="DegV"/>
    <property type="match status" value="1"/>
</dbReference>
<dbReference type="RefSeq" id="WP_112333045.1">
    <property type="nucleotide sequence ID" value="NZ_JBKYJQ010000002.1"/>
</dbReference>
<evidence type="ECO:0000256" key="1">
    <source>
        <dbReference type="ARBA" id="ARBA00003238"/>
    </source>
</evidence>
<dbReference type="EMBL" id="QLYR01000006">
    <property type="protein sequence ID" value="RAQ28333.1"/>
    <property type="molecule type" value="Genomic_DNA"/>
</dbReference>
<dbReference type="AlphaFoldDB" id="A0A328UA30"/>
<dbReference type="PANTHER" id="PTHR33434:SF3">
    <property type="entry name" value="DEGV DOMAIN-CONTAINING PROTEIN YITS"/>
    <property type="match status" value="1"/>
</dbReference>